<dbReference type="AlphaFoldDB" id="A0AAV6VNY8"/>
<reference evidence="1 2" key="1">
    <citation type="journal article" date="2022" name="Nat. Ecol. Evol.">
        <title>A masculinizing supergene underlies an exaggerated male reproductive morph in a spider.</title>
        <authorList>
            <person name="Hendrickx F."/>
            <person name="De Corte Z."/>
            <person name="Sonet G."/>
            <person name="Van Belleghem S.M."/>
            <person name="Kostlbacher S."/>
            <person name="Vangestel C."/>
        </authorList>
    </citation>
    <scope>NUCLEOTIDE SEQUENCE [LARGE SCALE GENOMIC DNA]</scope>
    <source>
        <strain evidence="1">W744_W776</strain>
    </source>
</reference>
<evidence type="ECO:0000313" key="2">
    <source>
        <dbReference type="Proteomes" id="UP000827092"/>
    </source>
</evidence>
<comment type="caution">
    <text evidence="1">The sequence shown here is derived from an EMBL/GenBank/DDBJ whole genome shotgun (WGS) entry which is preliminary data.</text>
</comment>
<accession>A0AAV6VNY8</accession>
<sequence length="87" mass="9785">MRSFPFTKRSPAWEAMLENSSGTVENPSGPPPPSLRHLWHLLSCYSADDHGKARQVWMRVKLPKCGGASVERLTRAPFGFNCSEVER</sequence>
<proteinExistence type="predicted"/>
<protein>
    <submittedName>
        <fullName evidence="1">Uncharacterized protein</fullName>
    </submittedName>
</protein>
<name>A0AAV6VNY8_9ARAC</name>
<dbReference type="Proteomes" id="UP000827092">
    <property type="component" value="Unassembled WGS sequence"/>
</dbReference>
<dbReference type="EMBL" id="JAFNEN010000055">
    <property type="protein sequence ID" value="KAG8197433.1"/>
    <property type="molecule type" value="Genomic_DNA"/>
</dbReference>
<evidence type="ECO:0000313" key="1">
    <source>
        <dbReference type="EMBL" id="KAG8197433.1"/>
    </source>
</evidence>
<gene>
    <name evidence="1" type="ORF">JTE90_014918</name>
</gene>
<organism evidence="1 2">
    <name type="scientific">Oedothorax gibbosus</name>
    <dbReference type="NCBI Taxonomy" id="931172"/>
    <lineage>
        <taxon>Eukaryota</taxon>
        <taxon>Metazoa</taxon>
        <taxon>Ecdysozoa</taxon>
        <taxon>Arthropoda</taxon>
        <taxon>Chelicerata</taxon>
        <taxon>Arachnida</taxon>
        <taxon>Araneae</taxon>
        <taxon>Araneomorphae</taxon>
        <taxon>Entelegynae</taxon>
        <taxon>Araneoidea</taxon>
        <taxon>Linyphiidae</taxon>
        <taxon>Erigoninae</taxon>
        <taxon>Oedothorax</taxon>
    </lineage>
</organism>
<keyword evidence="2" id="KW-1185">Reference proteome</keyword>